<organism evidence="2 3">
    <name type="scientific">Steccherinum ochraceum</name>
    <dbReference type="NCBI Taxonomy" id="92696"/>
    <lineage>
        <taxon>Eukaryota</taxon>
        <taxon>Fungi</taxon>
        <taxon>Dikarya</taxon>
        <taxon>Basidiomycota</taxon>
        <taxon>Agaricomycotina</taxon>
        <taxon>Agaricomycetes</taxon>
        <taxon>Polyporales</taxon>
        <taxon>Steccherinaceae</taxon>
        <taxon>Steccherinum</taxon>
    </lineage>
</organism>
<gene>
    <name evidence="2" type="ORF">EIP91_006212</name>
</gene>
<feature type="region of interest" description="Disordered" evidence="1">
    <location>
        <begin position="34"/>
        <end position="74"/>
    </location>
</feature>
<feature type="compositionally biased region" description="Polar residues" evidence="1">
    <location>
        <begin position="57"/>
        <end position="66"/>
    </location>
</feature>
<sequence>MLPRNAFGIHALRRINPAAAAQFRPVIQLRTKKTAAVPAKDPSSALKNLKDPAPASSPESGSQGNQWKKFEDIEPPPMSKFQRWGLTANRAGSFIIIPAVIAYAVFLMDWGEHENVFSPARRWLLRQKAAFWTLTPAEQELLIPKPMAKVHRHLGDIPEHPDARTAEARNTSDNPPSPESST</sequence>
<accession>A0A4R0REG6</accession>
<evidence type="ECO:0000313" key="3">
    <source>
        <dbReference type="Proteomes" id="UP000292702"/>
    </source>
</evidence>
<proteinExistence type="predicted"/>
<dbReference type="Proteomes" id="UP000292702">
    <property type="component" value="Unassembled WGS sequence"/>
</dbReference>
<evidence type="ECO:0000256" key="1">
    <source>
        <dbReference type="SAM" id="MobiDB-lite"/>
    </source>
</evidence>
<feature type="compositionally biased region" description="Basic and acidic residues" evidence="1">
    <location>
        <begin position="156"/>
        <end position="167"/>
    </location>
</feature>
<comment type="caution">
    <text evidence="2">The sequence shown here is derived from an EMBL/GenBank/DDBJ whole genome shotgun (WGS) entry which is preliminary data.</text>
</comment>
<evidence type="ECO:0000313" key="2">
    <source>
        <dbReference type="EMBL" id="TCD62949.1"/>
    </source>
</evidence>
<name>A0A4R0REG6_9APHY</name>
<dbReference type="OrthoDB" id="192748at2759"/>
<reference evidence="2 3" key="1">
    <citation type="submission" date="2018-11" db="EMBL/GenBank/DDBJ databases">
        <title>Genome assembly of Steccherinum ochraceum LE-BIN_3174, the white-rot fungus of the Steccherinaceae family (The Residual Polyporoid clade, Polyporales, Basidiomycota).</title>
        <authorList>
            <person name="Fedorova T.V."/>
            <person name="Glazunova O.A."/>
            <person name="Landesman E.O."/>
            <person name="Moiseenko K.V."/>
            <person name="Psurtseva N.V."/>
            <person name="Savinova O.S."/>
            <person name="Shakhova N.V."/>
            <person name="Tyazhelova T.V."/>
            <person name="Vasina D.V."/>
        </authorList>
    </citation>
    <scope>NUCLEOTIDE SEQUENCE [LARGE SCALE GENOMIC DNA]</scope>
    <source>
        <strain evidence="2 3">LE-BIN_3174</strain>
    </source>
</reference>
<feature type="region of interest" description="Disordered" evidence="1">
    <location>
        <begin position="156"/>
        <end position="182"/>
    </location>
</feature>
<protein>
    <submittedName>
        <fullName evidence="2">Uncharacterized protein</fullName>
    </submittedName>
</protein>
<dbReference type="AlphaFoldDB" id="A0A4R0REG6"/>
<dbReference type="STRING" id="92696.A0A4R0REG6"/>
<dbReference type="EMBL" id="RWJN01000334">
    <property type="protein sequence ID" value="TCD62949.1"/>
    <property type="molecule type" value="Genomic_DNA"/>
</dbReference>
<keyword evidence="3" id="KW-1185">Reference proteome</keyword>